<dbReference type="EMBL" id="JBGOGF010000004">
    <property type="protein sequence ID" value="MFA1771238.1"/>
    <property type="molecule type" value="Genomic_DNA"/>
</dbReference>
<comment type="caution">
    <text evidence="2">The sequence shown here is derived from an EMBL/GenBank/DDBJ whole genome shotgun (WGS) entry which is preliminary data.</text>
</comment>
<feature type="transmembrane region" description="Helical" evidence="1">
    <location>
        <begin position="88"/>
        <end position="106"/>
    </location>
</feature>
<keyword evidence="5" id="KW-1185">Reference proteome</keyword>
<reference evidence="2 4" key="1">
    <citation type="submission" date="2019-07" db="EMBL/GenBank/DDBJ databases">
        <authorList>
            <person name="Qu J.-H."/>
        </authorList>
    </citation>
    <scope>NUCLEOTIDE SEQUENCE [LARGE SCALE GENOMIC DNA]</scope>
    <source>
        <strain evidence="2 4">MDT1-10-3</strain>
    </source>
</reference>
<reference evidence="2 4" key="2">
    <citation type="submission" date="2019-09" db="EMBL/GenBank/DDBJ databases">
        <title>A bacterium isolated from glacier soil.</title>
        <authorList>
            <person name="Liu Q."/>
        </authorList>
    </citation>
    <scope>NUCLEOTIDE SEQUENCE [LARGE SCALE GENOMIC DNA]</scope>
    <source>
        <strain evidence="2 4">MDT1-10-3</strain>
    </source>
</reference>
<dbReference type="OrthoDB" id="1431520at2"/>
<organism evidence="2 4">
    <name type="scientific">Rufibacter glacialis</name>
    <dbReference type="NCBI Taxonomy" id="1259555"/>
    <lineage>
        <taxon>Bacteria</taxon>
        <taxon>Pseudomonadati</taxon>
        <taxon>Bacteroidota</taxon>
        <taxon>Cytophagia</taxon>
        <taxon>Cytophagales</taxon>
        <taxon>Hymenobacteraceae</taxon>
        <taxon>Rufibacter</taxon>
    </lineage>
</organism>
<proteinExistence type="predicted"/>
<evidence type="ECO:0000313" key="2">
    <source>
        <dbReference type="EMBL" id="KAA6437997.1"/>
    </source>
</evidence>
<dbReference type="EMBL" id="VKKZ01000005">
    <property type="protein sequence ID" value="KAA6437997.1"/>
    <property type="molecule type" value="Genomic_DNA"/>
</dbReference>
<gene>
    <name evidence="3" type="ORF">ACD591_08040</name>
    <name evidence="2" type="ORF">FOE74_00875</name>
</gene>
<evidence type="ECO:0000256" key="1">
    <source>
        <dbReference type="SAM" id="Phobius"/>
    </source>
</evidence>
<evidence type="ECO:0000313" key="5">
    <source>
        <dbReference type="Proteomes" id="UP001570846"/>
    </source>
</evidence>
<keyword evidence="1" id="KW-0812">Transmembrane</keyword>
<keyword evidence="1" id="KW-0472">Membrane</keyword>
<feature type="transmembrane region" description="Helical" evidence="1">
    <location>
        <begin position="112"/>
        <end position="136"/>
    </location>
</feature>
<accession>A0A5M8QP59</accession>
<sequence length="163" mass="18227">MKLFPTNNYTVELNDDISLALNNLKQNTKLTDTLVSELTQKSFIGQVQESRFKVISSAPGYGALCVLTGDFQGKEGIINIKIHTAFKVLSLILMILPIILVGVTLATKEIEYPIGFIVPISMSIIFVRFGLLGLGFRTVSNSSLNRLREIIKMREIKTWHNKV</sequence>
<name>A0A5M8QP59_9BACT</name>
<protein>
    <submittedName>
        <fullName evidence="2">Uncharacterized protein</fullName>
    </submittedName>
</protein>
<evidence type="ECO:0000313" key="3">
    <source>
        <dbReference type="EMBL" id="MFA1771238.1"/>
    </source>
</evidence>
<dbReference type="Proteomes" id="UP000323866">
    <property type="component" value="Unassembled WGS sequence"/>
</dbReference>
<keyword evidence="1" id="KW-1133">Transmembrane helix</keyword>
<dbReference type="Proteomes" id="UP001570846">
    <property type="component" value="Unassembled WGS sequence"/>
</dbReference>
<evidence type="ECO:0000313" key="4">
    <source>
        <dbReference type="Proteomes" id="UP000323866"/>
    </source>
</evidence>
<reference evidence="3 5" key="3">
    <citation type="submission" date="2024-08" db="EMBL/GenBank/DDBJ databases">
        <authorList>
            <person name="Wei W."/>
        </authorList>
    </citation>
    <scope>NUCLEOTIDE SEQUENCE [LARGE SCALE GENOMIC DNA]</scope>
    <source>
        <strain evidence="3 5">XU2</strain>
    </source>
</reference>
<dbReference type="AlphaFoldDB" id="A0A5M8QP59"/>
<dbReference type="RefSeq" id="WP_149096730.1">
    <property type="nucleotide sequence ID" value="NZ_BMMG01000015.1"/>
</dbReference>